<accession>A0ABP9X0B2</accession>
<keyword evidence="2 5" id="KW-0436">Ligase</keyword>
<dbReference type="EMBL" id="BAABRU010000008">
    <property type="protein sequence ID" value="GAA5528860.1"/>
    <property type="molecule type" value="Genomic_DNA"/>
</dbReference>
<keyword evidence="6" id="KW-1185">Reference proteome</keyword>
<dbReference type="InterPro" id="IPR045851">
    <property type="entry name" value="AMP-bd_C_sf"/>
</dbReference>
<gene>
    <name evidence="5" type="primary">lcfB_4</name>
    <name evidence="5" type="ORF">Hgul01_02663</name>
</gene>
<evidence type="ECO:0000256" key="2">
    <source>
        <dbReference type="ARBA" id="ARBA00022598"/>
    </source>
</evidence>
<evidence type="ECO:0000313" key="5">
    <source>
        <dbReference type="EMBL" id="GAA5528860.1"/>
    </source>
</evidence>
<dbReference type="Gene3D" id="3.40.50.12780">
    <property type="entry name" value="N-terminal domain of ligase-like"/>
    <property type="match status" value="1"/>
</dbReference>
<dbReference type="Gene3D" id="3.30.300.30">
    <property type="match status" value="1"/>
</dbReference>
<comment type="caution">
    <text evidence="5">The sequence shown here is derived from an EMBL/GenBank/DDBJ whole genome shotgun (WGS) entry which is preliminary data.</text>
</comment>
<evidence type="ECO:0000259" key="4">
    <source>
        <dbReference type="Pfam" id="PF13193"/>
    </source>
</evidence>
<protein>
    <submittedName>
        <fullName evidence="5">Long-chain-fatty-acid--CoA ligase</fullName>
    </submittedName>
</protein>
<dbReference type="PROSITE" id="PS00455">
    <property type="entry name" value="AMP_BINDING"/>
    <property type="match status" value="1"/>
</dbReference>
<evidence type="ECO:0000259" key="3">
    <source>
        <dbReference type="Pfam" id="PF00501"/>
    </source>
</evidence>
<feature type="domain" description="AMP-dependent synthetase/ligase" evidence="3">
    <location>
        <begin position="13"/>
        <end position="361"/>
    </location>
</feature>
<dbReference type="Pfam" id="PF00501">
    <property type="entry name" value="AMP-binding"/>
    <property type="match status" value="1"/>
</dbReference>
<dbReference type="PANTHER" id="PTHR43201">
    <property type="entry name" value="ACYL-COA SYNTHETASE"/>
    <property type="match status" value="1"/>
</dbReference>
<reference evidence="5 6" key="1">
    <citation type="submission" date="2024-02" db="EMBL/GenBank/DDBJ databases">
        <title>Herpetosiphon gulosus NBRC 112829.</title>
        <authorList>
            <person name="Ichikawa N."/>
            <person name="Katano-Makiyama Y."/>
            <person name="Hidaka K."/>
        </authorList>
    </citation>
    <scope>NUCLEOTIDE SEQUENCE [LARGE SCALE GENOMIC DNA]</scope>
    <source>
        <strain evidence="5 6">NBRC 112829</strain>
    </source>
</reference>
<organism evidence="5 6">
    <name type="scientific">Herpetosiphon gulosus</name>
    <dbReference type="NCBI Taxonomy" id="1973496"/>
    <lineage>
        <taxon>Bacteria</taxon>
        <taxon>Bacillati</taxon>
        <taxon>Chloroflexota</taxon>
        <taxon>Chloroflexia</taxon>
        <taxon>Herpetosiphonales</taxon>
        <taxon>Herpetosiphonaceae</taxon>
        <taxon>Herpetosiphon</taxon>
    </lineage>
</organism>
<evidence type="ECO:0000256" key="1">
    <source>
        <dbReference type="ARBA" id="ARBA00006432"/>
    </source>
</evidence>
<sequence length="498" mass="55027">MNIAQHIEKARLHSPNKLALIFENTHYSYQDLDQWANQIANGLAQLGLRVGDRVALFLPNIPEFMVGYLGIIKLGAIAVSLNVQLQRDEIKFIVNDSQATAMITTPELAQLVPTAECPSLKHVFVTGSVDASTSLASLIESAPKEYQARAMQPHDPAAIVYSSGTTGFPKGVTLSHHNIISNMQAKNRYCDMRSSDRLLLCVPLFHCFGQNAIFNSALNAGATIVLHRSFNLDLVLRSIQADQVTMFFGVPTIYLLLLNKTEPEQFHAVRYFFSGAAILPVEIAQRWYAKYKLPIHEGYGLTETSPFAAYNHISDYKLGSVGVPIEQVEIKIVDIETDVEVLPDEVGEIIIRGPNVMLGYWNNPTATAQAIRNGWFHTGDLGKKDQAGYLFIVDRLKDMINVAGIKVYPAEVENVIYQLSEVAEVAVYGVADAITGERVEAQIVFKPNQQLPIQAIIAFCRQHMASFKVPTAIKVVDSIPKNPTGKVLKRLLRNEAGA</sequence>
<dbReference type="NCBIfam" id="NF004837">
    <property type="entry name" value="PRK06187.1"/>
    <property type="match status" value="1"/>
</dbReference>
<dbReference type="InterPro" id="IPR020845">
    <property type="entry name" value="AMP-binding_CS"/>
</dbReference>
<name>A0ABP9X0B2_9CHLR</name>
<dbReference type="RefSeq" id="WP_345722477.1">
    <property type="nucleotide sequence ID" value="NZ_BAABRU010000008.1"/>
</dbReference>
<dbReference type="PANTHER" id="PTHR43201:SF5">
    <property type="entry name" value="MEDIUM-CHAIN ACYL-COA LIGASE ACSF2, MITOCHONDRIAL"/>
    <property type="match status" value="1"/>
</dbReference>
<proteinExistence type="inferred from homology"/>
<dbReference type="InterPro" id="IPR000873">
    <property type="entry name" value="AMP-dep_synth/lig_dom"/>
</dbReference>
<dbReference type="Pfam" id="PF13193">
    <property type="entry name" value="AMP-binding_C"/>
    <property type="match status" value="1"/>
</dbReference>
<dbReference type="InterPro" id="IPR042099">
    <property type="entry name" value="ANL_N_sf"/>
</dbReference>
<comment type="similarity">
    <text evidence="1">Belongs to the ATP-dependent AMP-binding enzyme family.</text>
</comment>
<dbReference type="Proteomes" id="UP001428290">
    <property type="component" value="Unassembled WGS sequence"/>
</dbReference>
<dbReference type="SUPFAM" id="SSF56801">
    <property type="entry name" value="Acetyl-CoA synthetase-like"/>
    <property type="match status" value="1"/>
</dbReference>
<dbReference type="GO" id="GO:0016874">
    <property type="term" value="F:ligase activity"/>
    <property type="evidence" value="ECO:0007669"/>
    <property type="project" value="UniProtKB-KW"/>
</dbReference>
<feature type="domain" description="AMP-binding enzyme C-terminal" evidence="4">
    <location>
        <begin position="411"/>
        <end position="486"/>
    </location>
</feature>
<evidence type="ECO:0000313" key="6">
    <source>
        <dbReference type="Proteomes" id="UP001428290"/>
    </source>
</evidence>
<dbReference type="InterPro" id="IPR025110">
    <property type="entry name" value="AMP-bd_C"/>
</dbReference>